<dbReference type="GO" id="GO:0046316">
    <property type="term" value="F:gluconokinase activity"/>
    <property type="evidence" value="ECO:0007669"/>
    <property type="project" value="UniProtKB-EC"/>
</dbReference>
<evidence type="ECO:0000256" key="4">
    <source>
        <dbReference type="ARBA" id="ARBA00022679"/>
    </source>
</evidence>
<dbReference type="Pfam" id="PF01202">
    <property type="entry name" value="SKI"/>
    <property type="match status" value="1"/>
</dbReference>
<evidence type="ECO:0000256" key="3">
    <source>
        <dbReference type="ARBA" id="ARBA00012054"/>
    </source>
</evidence>
<keyword evidence="6 9" id="KW-0418">Kinase</keyword>
<name>A0ABT7IA78_9GAMM</name>
<reference evidence="10 11" key="1">
    <citation type="submission" date="2023-06" db="EMBL/GenBank/DDBJ databases">
        <title>Marinobacter azerbaijanicus a moderately halophilic, isolated from Urmia Lake in Azerbaijan region of Iran.</title>
        <authorList>
            <person name="Sanchez-Porro C."/>
            <person name="Aghdam E.M."/>
            <person name="Saheb S.M."/>
            <person name="Tarhriz V."/>
            <person name="Kazemi E."/>
            <person name="Ammozegar M.A."/>
            <person name="Ventosa A."/>
            <person name="Hejazi M.S."/>
        </authorList>
    </citation>
    <scope>NUCLEOTIDE SEQUENCE [LARGE SCALE GENOMIC DNA]</scope>
    <source>
        <strain evidence="10 11">TBZ242</strain>
    </source>
</reference>
<protein>
    <recommendedName>
        <fullName evidence="3 9">Gluconokinase</fullName>
        <ecNumber evidence="3 9">2.7.1.12</ecNumber>
    </recommendedName>
</protein>
<dbReference type="InterPro" id="IPR027417">
    <property type="entry name" value="P-loop_NTPase"/>
</dbReference>
<comment type="similarity">
    <text evidence="2 9">Belongs to the gluconokinase GntK/GntV family.</text>
</comment>
<comment type="catalytic activity">
    <reaction evidence="8 9">
        <text>D-gluconate + ATP = 6-phospho-D-gluconate + ADP + H(+)</text>
        <dbReference type="Rhea" id="RHEA:19433"/>
        <dbReference type="ChEBI" id="CHEBI:15378"/>
        <dbReference type="ChEBI" id="CHEBI:18391"/>
        <dbReference type="ChEBI" id="CHEBI:30616"/>
        <dbReference type="ChEBI" id="CHEBI:58759"/>
        <dbReference type="ChEBI" id="CHEBI:456216"/>
        <dbReference type="EC" id="2.7.1.12"/>
    </reaction>
</comment>
<accession>A0ABT7IA78</accession>
<dbReference type="EC" id="2.7.1.12" evidence="3 9"/>
<keyword evidence="7 9" id="KW-0067">ATP-binding</keyword>
<dbReference type="EMBL" id="JASSVS010000003">
    <property type="protein sequence ID" value="MDL0431064.1"/>
    <property type="molecule type" value="Genomic_DNA"/>
</dbReference>
<evidence type="ECO:0000256" key="7">
    <source>
        <dbReference type="ARBA" id="ARBA00022840"/>
    </source>
</evidence>
<dbReference type="RefSeq" id="WP_285390128.1">
    <property type="nucleotide sequence ID" value="NZ_JASSVS010000003.1"/>
</dbReference>
<keyword evidence="4 9" id="KW-0808">Transferase</keyword>
<evidence type="ECO:0000256" key="2">
    <source>
        <dbReference type="ARBA" id="ARBA00008420"/>
    </source>
</evidence>
<evidence type="ECO:0000256" key="1">
    <source>
        <dbReference type="ARBA" id="ARBA00004761"/>
    </source>
</evidence>
<evidence type="ECO:0000256" key="5">
    <source>
        <dbReference type="ARBA" id="ARBA00022741"/>
    </source>
</evidence>
<dbReference type="InterPro" id="IPR006001">
    <property type="entry name" value="Therm_gnt_kin"/>
</dbReference>
<evidence type="ECO:0000313" key="10">
    <source>
        <dbReference type="EMBL" id="MDL0431064.1"/>
    </source>
</evidence>
<proteinExistence type="inferred from homology"/>
<dbReference type="PANTHER" id="PTHR43442:SF3">
    <property type="entry name" value="GLUCONOKINASE-RELATED"/>
    <property type="match status" value="1"/>
</dbReference>
<dbReference type="NCBIfam" id="TIGR01313">
    <property type="entry name" value="therm_gnt_kin"/>
    <property type="match status" value="1"/>
</dbReference>
<evidence type="ECO:0000256" key="6">
    <source>
        <dbReference type="ARBA" id="ARBA00022777"/>
    </source>
</evidence>
<dbReference type="PANTHER" id="PTHR43442">
    <property type="entry name" value="GLUCONOKINASE-RELATED"/>
    <property type="match status" value="1"/>
</dbReference>
<organism evidence="10 11">
    <name type="scientific">Marinobacter azerbaijanicus</name>
    <dbReference type="NCBI Taxonomy" id="3050455"/>
    <lineage>
        <taxon>Bacteria</taxon>
        <taxon>Pseudomonadati</taxon>
        <taxon>Pseudomonadota</taxon>
        <taxon>Gammaproteobacteria</taxon>
        <taxon>Pseudomonadales</taxon>
        <taxon>Marinobacteraceae</taxon>
        <taxon>Marinobacter</taxon>
    </lineage>
</organism>
<dbReference type="Gene3D" id="3.40.50.300">
    <property type="entry name" value="P-loop containing nucleotide triphosphate hydrolases"/>
    <property type="match status" value="1"/>
</dbReference>
<keyword evidence="11" id="KW-1185">Reference proteome</keyword>
<evidence type="ECO:0000256" key="8">
    <source>
        <dbReference type="ARBA" id="ARBA00048090"/>
    </source>
</evidence>
<dbReference type="CDD" id="cd02021">
    <property type="entry name" value="GntK"/>
    <property type="match status" value="1"/>
</dbReference>
<dbReference type="SUPFAM" id="SSF52540">
    <property type="entry name" value="P-loop containing nucleoside triphosphate hydrolases"/>
    <property type="match status" value="1"/>
</dbReference>
<comment type="caution">
    <text evidence="10">The sequence shown here is derived from an EMBL/GenBank/DDBJ whole genome shotgun (WGS) entry which is preliminary data.</text>
</comment>
<sequence length="181" mass="20197">MSDVKNVRETAETRVPKVVVMGVSGCGKSLTGTLLARKLGVPFYDADDYHSRANVEKMAAGIPLTDADRLGWLDDLAKLMRREEGGLVLACSALKRAYRERLRNGNPQACFVYLKGDFETIWTRHSRRTDHYFNGRAMLESQFQLLEEPGADENAVVVDVSGSPEQVIGHCLARLGYDRHL</sequence>
<comment type="pathway">
    <text evidence="1">Carbohydrate acid metabolism.</text>
</comment>
<evidence type="ECO:0000256" key="9">
    <source>
        <dbReference type="RuleBase" id="RU363066"/>
    </source>
</evidence>
<evidence type="ECO:0000313" key="11">
    <source>
        <dbReference type="Proteomes" id="UP001227964"/>
    </source>
</evidence>
<dbReference type="Proteomes" id="UP001227964">
    <property type="component" value="Unassembled WGS sequence"/>
</dbReference>
<gene>
    <name evidence="10" type="ORF">QPM17_08000</name>
</gene>
<dbReference type="InterPro" id="IPR031322">
    <property type="entry name" value="Shikimate/glucono_kinase"/>
</dbReference>
<keyword evidence="5 9" id="KW-0547">Nucleotide-binding</keyword>